<evidence type="ECO:0000313" key="2">
    <source>
        <dbReference type="EMBL" id="CPA87805.1"/>
    </source>
</evidence>
<dbReference type="EMBL" id="CSBK01003397">
    <property type="protein sequence ID" value="CPA87805.1"/>
    <property type="molecule type" value="Genomic_DNA"/>
</dbReference>
<organism evidence="1 3">
    <name type="scientific">Mycobacterium tuberculosis</name>
    <dbReference type="NCBI Taxonomy" id="1773"/>
    <lineage>
        <taxon>Bacteria</taxon>
        <taxon>Bacillati</taxon>
        <taxon>Actinomycetota</taxon>
        <taxon>Actinomycetes</taxon>
        <taxon>Mycobacteriales</taxon>
        <taxon>Mycobacteriaceae</taxon>
        <taxon>Mycobacterium</taxon>
        <taxon>Mycobacterium tuberculosis complex</taxon>
    </lineage>
</organism>
<dbReference type="Proteomes" id="UP000039021">
    <property type="component" value="Unassembled WGS sequence"/>
</dbReference>
<protein>
    <submittedName>
        <fullName evidence="1">Uncharacterized protein</fullName>
    </submittedName>
</protein>
<dbReference type="Proteomes" id="UP000038802">
    <property type="component" value="Unassembled WGS sequence"/>
</dbReference>
<dbReference type="AlphaFoldDB" id="A0A0U0RLJ9"/>
<evidence type="ECO:0000313" key="1">
    <source>
        <dbReference type="EMBL" id="COX22454.1"/>
    </source>
</evidence>
<reference evidence="3 4" key="2">
    <citation type="submission" date="2015-03" db="EMBL/GenBank/DDBJ databases">
        <authorList>
            <consortium name="Pathogen Informatics"/>
        </authorList>
    </citation>
    <scope>NUCLEOTIDE SEQUENCE [LARGE SCALE GENOMIC DNA]</scope>
    <source>
        <strain evidence="3">K00500041</strain>
        <strain evidence="4">N09902308</strain>
    </source>
</reference>
<dbReference type="EMBL" id="CSAE01001028">
    <property type="protein sequence ID" value="COX22454.1"/>
    <property type="molecule type" value="Genomic_DNA"/>
</dbReference>
<evidence type="ECO:0000313" key="3">
    <source>
        <dbReference type="Proteomes" id="UP000038802"/>
    </source>
</evidence>
<reference evidence="1" key="3">
    <citation type="submission" date="2015-03" db="EMBL/GenBank/DDBJ databases">
        <authorList>
            <person name="Murphy D."/>
        </authorList>
    </citation>
    <scope>NUCLEOTIDE SEQUENCE [LARGE SCALE GENOMIC DNA]</scope>
    <source>
        <strain evidence="1">K00500041</strain>
    </source>
</reference>
<reference evidence="2" key="1">
    <citation type="submission" date="2015-03" db="EMBL/GenBank/DDBJ databases">
        <authorList>
            <consortium name="Pathogen Informatics"/>
            <person name="Murphy D."/>
        </authorList>
    </citation>
    <scope>NUCLEOTIDE SEQUENCE</scope>
    <source>
        <strain evidence="2">N09902308</strain>
    </source>
</reference>
<accession>A0A0U0RLJ9</accession>
<sequence length="35" mass="3761">MEVKTPAGDGLVALTPFRTQKFAITICAFKSLACM</sequence>
<gene>
    <name evidence="1" type="ORF">ERS007703_04936</name>
    <name evidence="2" type="ORF">ERS007739_04912</name>
</gene>
<evidence type="ECO:0000313" key="4">
    <source>
        <dbReference type="Proteomes" id="UP000039021"/>
    </source>
</evidence>
<name>A0A0U0RLJ9_MYCTX</name>
<proteinExistence type="predicted"/>